<proteinExistence type="predicted"/>
<feature type="region of interest" description="Disordered" evidence="2">
    <location>
        <begin position="1"/>
        <end position="58"/>
    </location>
</feature>
<evidence type="ECO:0000256" key="3">
    <source>
        <dbReference type="SAM" id="Phobius"/>
    </source>
</evidence>
<evidence type="ECO:0000256" key="1">
    <source>
        <dbReference type="SAM" id="Coils"/>
    </source>
</evidence>
<keyword evidence="3" id="KW-0472">Membrane</keyword>
<name>A0ABD3QLD1_9STRA</name>
<keyword evidence="1" id="KW-0175">Coiled coil</keyword>
<dbReference type="Gene3D" id="3.40.50.300">
    <property type="entry name" value="P-loop containing nucleotide triphosphate hydrolases"/>
    <property type="match status" value="1"/>
</dbReference>
<evidence type="ECO:0000313" key="5">
    <source>
        <dbReference type="Proteomes" id="UP001516023"/>
    </source>
</evidence>
<gene>
    <name evidence="4" type="ORF">HJC23_012605</name>
</gene>
<keyword evidence="3" id="KW-0812">Transmembrane</keyword>
<protein>
    <recommendedName>
        <fullName evidence="6">Protein-tyrosine sulfotransferase</fullName>
    </recommendedName>
</protein>
<feature type="compositionally biased region" description="Polar residues" evidence="2">
    <location>
        <begin position="25"/>
        <end position="48"/>
    </location>
</feature>
<evidence type="ECO:0000313" key="4">
    <source>
        <dbReference type="EMBL" id="KAL3801205.1"/>
    </source>
</evidence>
<dbReference type="SUPFAM" id="SSF52540">
    <property type="entry name" value="P-loop containing nucleoside triphosphate hydrolases"/>
    <property type="match status" value="1"/>
</dbReference>
<evidence type="ECO:0000256" key="2">
    <source>
        <dbReference type="SAM" id="MobiDB-lite"/>
    </source>
</evidence>
<feature type="coiled-coil region" evidence="1">
    <location>
        <begin position="232"/>
        <end position="259"/>
    </location>
</feature>
<dbReference type="AlphaFoldDB" id="A0ABD3QLD1"/>
<feature type="transmembrane region" description="Helical" evidence="3">
    <location>
        <begin position="130"/>
        <end position="149"/>
    </location>
</feature>
<keyword evidence="5" id="KW-1185">Reference proteome</keyword>
<sequence length="603" mass="68453">MEQRVGASARRAALASRRAARETDSNASSPHRNDAVSTPEPSRTISIHESNDDNWRRKKRVPLQNNLLASLSRALTNIDRQNGEQFDGRRQEHVAVNHTHEEKRQFRKVTLNPPSDFGGYLRFNRASVQCLLGFATCYLLVVICCYPMITTTTSDGNGRSTIGDAELQRGASFQNVRGRKAFLRVKQELGTMKERAIQWEEDAKVHALEKIEDVLESSTVGRKDGKDALMASKLLEEAVDEFEKEAVEEEKRAIVAERIGSFQHDHWEDSLKSWDEEAHLVVGANKAESNEEIYRSLHGNKTPGFMVLGMHRSGTSMLSGLLVKGFGYETGGPLIGAAFDNEKGFYERIDVVLQNDEFFSAQHMGWSFNVYHYDSEKALRHKQEGTITFNEGKKAIRFLNNPHKELPYLQKDPRMCIALPTWLELLDHPPAIVFTYRHPLEVAMSLKKREEGFTLEHGLRLWIVYNMRALQNSAKLCRVFSTNEALVKDPMSEVQRIADELTTKCNVIAPPNRQLAKSVVDEFVDPKLQHNKEKPGGRKIREGCIAPQYQSEHAEGSPSQKQEEEIFLMAMEVFCDLESGDALKEGYGWPDLETMKWPLSKVH</sequence>
<dbReference type="InterPro" id="IPR027417">
    <property type="entry name" value="P-loop_NTPase"/>
</dbReference>
<reference evidence="4 5" key="1">
    <citation type="journal article" date="2020" name="G3 (Bethesda)">
        <title>Improved Reference Genome for Cyclotella cryptica CCMP332, a Model for Cell Wall Morphogenesis, Salinity Adaptation, and Lipid Production in Diatoms (Bacillariophyta).</title>
        <authorList>
            <person name="Roberts W.R."/>
            <person name="Downey K.M."/>
            <person name="Ruck E.C."/>
            <person name="Traller J.C."/>
            <person name="Alverson A.J."/>
        </authorList>
    </citation>
    <scope>NUCLEOTIDE SEQUENCE [LARGE SCALE GENOMIC DNA]</scope>
    <source>
        <strain evidence="4 5">CCMP332</strain>
    </source>
</reference>
<dbReference type="Proteomes" id="UP001516023">
    <property type="component" value="Unassembled WGS sequence"/>
</dbReference>
<comment type="caution">
    <text evidence="4">The sequence shown here is derived from an EMBL/GenBank/DDBJ whole genome shotgun (WGS) entry which is preliminary data.</text>
</comment>
<organism evidence="4 5">
    <name type="scientific">Cyclotella cryptica</name>
    <dbReference type="NCBI Taxonomy" id="29204"/>
    <lineage>
        <taxon>Eukaryota</taxon>
        <taxon>Sar</taxon>
        <taxon>Stramenopiles</taxon>
        <taxon>Ochrophyta</taxon>
        <taxon>Bacillariophyta</taxon>
        <taxon>Coscinodiscophyceae</taxon>
        <taxon>Thalassiosirophycidae</taxon>
        <taxon>Stephanodiscales</taxon>
        <taxon>Stephanodiscaceae</taxon>
        <taxon>Cyclotella</taxon>
    </lineage>
</organism>
<keyword evidence="3" id="KW-1133">Transmembrane helix</keyword>
<dbReference type="EMBL" id="JABMIG020000028">
    <property type="protein sequence ID" value="KAL3801205.1"/>
    <property type="molecule type" value="Genomic_DNA"/>
</dbReference>
<feature type="compositionally biased region" description="Low complexity" evidence="2">
    <location>
        <begin position="7"/>
        <end position="17"/>
    </location>
</feature>
<accession>A0ABD3QLD1</accession>
<evidence type="ECO:0008006" key="6">
    <source>
        <dbReference type="Google" id="ProtNLM"/>
    </source>
</evidence>